<comment type="cofactor">
    <cofactor evidence="2">
        <name>Mg(2+)</name>
        <dbReference type="ChEBI" id="CHEBI:18420"/>
    </cofactor>
</comment>
<dbReference type="Pfam" id="PF00180">
    <property type="entry name" value="Iso_dh"/>
    <property type="match status" value="1"/>
</dbReference>
<keyword evidence="10" id="KW-0520">NAD</keyword>
<name>A0ABD5YY40_9EURY</name>
<dbReference type="InterPro" id="IPR050501">
    <property type="entry name" value="ICDH/IPMDH"/>
</dbReference>
<dbReference type="FunFam" id="3.40.718.10:FF:000006">
    <property type="entry name" value="3-isopropylmalate dehydrogenase"/>
    <property type="match status" value="1"/>
</dbReference>
<dbReference type="InterPro" id="IPR024084">
    <property type="entry name" value="IsoPropMal-DH-like_dom"/>
</dbReference>
<dbReference type="GeneID" id="76202555"/>
<evidence type="ECO:0000256" key="11">
    <source>
        <dbReference type="ARBA" id="ARBA00023211"/>
    </source>
</evidence>
<keyword evidence="9" id="KW-0560">Oxidoreductase</keyword>
<evidence type="ECO:0000256" key="4">
    <source>
        <dbReference type="ARBA" id="ARBA00013101"/>
    </source>
</evidence>
<organism evidence="15 16">
    <name type="scientific">Halocatena marina</name>
    <dbReference type="NCBI Taxonomy" id="2934937"/>
    <lineage>
        <taxon>Archaea</taxon>
        <taxon>Methanobacteriati</taxon>
        <taxon>Methanobacteriota</taxon>
        <taxon>Stenosarchaea group</taxon>
        <taxon>Halobacteria</taxon>
        <taxon>Halobacteriales</taxon>
        <taxon>Natronomonadaceae</taxon>
        <taxon>Halocatena</taxon>
    </lineage>
</organism>
<dbReference type="SMART" id="SM01329">
    <property type="entry name" value="Iso_dh"/>
    <property type="match status" value="1"/>
</dbReference>
<evidence type="ECO:0000256" key="3">
    <source>
        <dbReference type="ARBA" id="ARBA00011738"/>
    </source>
</evidence>
<evidence type="ECO:0000256" key="12">
    <source>
        <dbReference type="ARBA" id="ARBA00023304"/>
    </source>
</evidence>
<keyword evidence="12" id="KW-0100">Branched-chain amino acid biosynthesis</keyword>
<evidence type="ECO:0000256" key="8">
    <source>
        <dbReference type="ARBA" id="ARBA00022842"/>
    </source>
</evidence>
<proteinExistence type="predicted"/>
<evidence type="ECO:0000313" key="16">
    <source>
        <dbReference type="Proteomes" id="UP001596417"/>
    </source>
</evidence>
<dbReference type="RefSeq" id="WP_264556856.1">
    <property type="nucleotide sequence ID" value="NZ_CP109982.1"/>
</dbReference>
<dbReference type="Proteomes" id="UP001596417">
    <property type="component" value="Unassembled WGS sequence"/>
</dbReference>
<dbReference type="PROSITE" id="PS00470">
    <property type="entry name" value="IDH_IMDH"/>
    <property type="match status" value="1"/>
</dbReference>
<comment type="caution">
    <text evidence="15">The sequence shown here is derived from an EMBL/GenBank/DDBJ whole genome shotgun (WGS) entry which is preliminary data.</text>
</comment>
<evidence type="ECO:0000256" key="9">
    <source>
        <dbReference type="ARBA" id="ARBA00023002"/>
    </source>
</evidence>
<dbReference type="SUPFAM" id="SSF53659">
    <property type="entry name" value="Isocitrate/Isopropylmalate dehydrogenase-like"/>
    <property type="match status" value="1"/>
</dbReference>
<dbReference type="PANTHER" id="PTHR43275">
    <property type="entry name" value="D-MALATE DEHYDROGENASE [DECARBOXYLATING]"/>
    <property type="match status" value="1"/>
</dbReference>
<evidence type="ECO:0000256" key="2">
    <source>
        <dbReference type="ARBA" id="ARBA00001946"/>
    </source>
</evidence>
<keyword evidence="7" id="KW-0479">Metal-binding</keyword>
<evidence type="ECO:0000256" key="13">
    <source>
        <dbReference type="SAM" id="MobiDB-lite"/>
    </source>
</evidence>
<accession>A0ABD5YY40</accession>
<keyword evidence="6" id="KW-0028">Amino-acid biosynthesis</keyword>
<protein>
    <recommendedName>
        <fullName evidence="4">3-isopropylmalate dehydrogenase</fullName>
        <ecNumber evidence="4">1.1.1.85</ecNumber>
    </recommendedName>
</protein>
<evidence type="ECO:0000256" key="1">
    <source>
        <dbReference type="ARBA" id="ARBA00001936"/>
    </source>
</evidence>
<dbReference type="EC" id="1.1.1.85" evidence="4"/>
<keyword evidence="8" id="KW-0460">Magnesium</keyword>
<feature type="region of interest" description="Disordered" evidence="13">
    <location>
        <begin position="320"/>
        <end position="339"/>
    </location>
</feature>
<evidence type="ECO:0000256" key="6">
    <source>
        <dbReference type="ARBA" id="ARBA00022605"/>
    </source>
</evidence>
<dbReference type="InterPro" id="IPR019818">
    <property type="entry name" value="IsoCit/isopropylmalate_DH_CS"/>
</dbReference>
<dbReference type="GO" id="GO:0046872">
    <property type="term" value="F:metal ion binding"/>
    <property type="evidence" value="ECO:0007669"/>
    <property type="project" value="UniProtKB-KW"/>
</dbReference>
<dbReference type="PANTHER" id="PTHR43275:SF1">
    <property type="entry name" value="D-MALATE DEHYDROGENASE [DECARBOXYLATING]"/>
    <property type="match status" value="1"/>
</dbReference>
<keyword evidence="5" id="KW-0432">Leucine biosynthesis</keyword>
<sequence length="351" mass="38268">MEYDIALLPGDGIGNEVVEATIPVLDAASEKFGFEFQTTWYDWGSQRYLQKGEMLPDTAYDQLAEHDAILHGAMGHPDVPDHISSTEGHISIRREFDHYINLRPAILFDSSLTPLKGVETADVNIVWYRENTEGEYIDVGGRLNRGGSTEIALQSSIYTKEGIRRIAKSAFRDAKTRSKKVTNVTKSNALSHGPVFWDEVVEEVSEEFPDVRLENMYVDAANMHLVQRPEDFDVVLSSNLFGDILTDLTAAIVGGLGMTPSANLNPNNDYPGMFEPVHGSAPDIAGDGIANPLATVLSSGLMFDDFGQSSAAAAIREGVEAQVSDETAPKTPDLGGSAKTRDVVDDLVTRF</sequence>
<dbReference type="EMBL" id="JBHTAX010000006">
    <property type="protein sequence ID" value="MFC7192917.1"/>
    <property type="molecule type" value="Genomic_DNA"/>
</dbReference>
<gene>
    <name evidence="15" type="ORF">ACFQL7_26015</name>
</gene>
<feature type="domain" description="Isopropylmalate dehydrogenase-like" evidence="14">
    <location>
        <begin position="4"/>
        <end position="347"/>
    </location>
</feature>
<dbReference type="AlphaFoldDB" id="A0ABD5YY40"/>
<evidence type="ECO:0000256" key="5">
    <source>
        <dbReference type="ARBA" id="ARBA00022430"/>
    </source>
</evidence>
<keyword evidence="16" id="KW-1185">Reference proteome</keyword>
<evidence type="ECO:0000256" key="7">
    <source>
        <dbReference type="ARBA" id="ARBA00022723"/>
    </source>
</evidence>
<evidence type="ECO:0000259" key="14">
    <source>
        <dbReference type="SMART" id="SM01329"/>
    </source>
</evidence>
<keyword evidence="11" id="KW-0464">Manganese</keyword>
<reference evidence="15 16" key="1">
    <citation type="journal article" date="2019" name="Int. J. Syst. Evol. Microbiol.">
        <title>The Global Catalogue of Microorganisms (GCM) 10K type strain sequencing project: providing services to taxonomists for standard genome sequencing and annotation.</title>
        <authorList>
            <consortium name="The Broad Institute Genomics Platform"/>
            <consortium name="The Broad Institute Genome Sequencing Center for Infectious Disease"/>
            <person name="Wu L."/>
            <person name="Ma J."/>
        </authorList>
    </citation>
    <scope>NUCLEOTIDE SEQUENCE [LARGE SCALE GENOMIC DNA]</scope>
    <source>
        <strain evidence="15 16">RDMS1</strain>
    </source>
</reference>
<evidence type="ECO:0000313" key="15">
    <source>
        <dbReference type="EMBL" id="MFC7192917.1"/>
    </source>
</evidence>
<dbReference type="Gene3D" id="3.40.718.10">
    <property type="entry name" value="Isopropylmalate Dehydrogenase"/>
    <property type="match status" value="1"/>
</dbReference>
<comment type="subunit">
    <text evidence="3">Homodimer.</text>
</comment>
<comment type="cofactor">
    <cofactor evidence="1">
        <name>Mn(2+)</name>
        <dbReference type="ChEBI" id="CHEBI:29035"/>
    </cofactor>
</comment>
<evidence type="ECO:0000256" key="10">
    <source>
        <dbReference type="ARBA" id="ARBA00023027"/>
    </source>
</evidence>
<dbReference type="GO" id="GO:0003862">
    <property type="term" value="F:3-isopropylmalate dehydrogenase activity"/>
    <property type="evidence" value="ECO:0007669"/>
    <property type="project" value="UniProtKB-EC"/>
</dbReference>
<dbReference type="GO" id="GO:0009098">
    <property type="term" value="P:L-leucine biosynthetic process"/>
    <property type="evidence" value="ECO:0007669"/>
    <property type="project" value="UniProtKB-KW"/>
</dbReference>